<dbReference type="Pfam" id="PF13359">
    <property type="entry name" value="DDE_Tnp_4"/>
    <property type="match status" value="1"/>
</dbReference>
<sequence length="185" mass="21113">MALFPRTRCELSRIFNQLVRIIVEKYRTKLLVLHPYLTPEKAAEFASAVHAKGAPYRYCFGFIDGTVRPLCRPGVNQRDFYNGHKRQHAIKFQSIMLPDGIIVSMSGPVDGRRHDSYLLQQSGIIAQLEATFYTPVRQPLYLYGDPAYPLQRHLIVPFKGHNMDLRKSMQQKDEPSATMCGVGIC</sequence>
<accession>A0A226F1I1</accession>
<comment type="cofactor">
    <cofactor evidence="1">
        <name>a divalent metal cation</name>
        <dbReference type="ChEBI" id="CHEBI:60240"/>
    </cofactor>
</comment>
<evidence type="ECO:0000259" key="3">
    <source>
        <dbReference type="Pfam" id="PF13359"/>
    </source>
</evidence>
<name>A0A226F1I1_FOLCA</name>
<dbReference type="AlphaFoldDB" id="A0A226F1I1"/>
<protein>
    <recommendedName>
        <fullName evidence="3">DDE Tnp4 domain-containing protein</fullName>
    </recommendedName>
</protein>
<dbReference type="InterPro" id="IPR027806">
    <property type="entry name" value="HARBI1_dom"/>
</dbReference>
<organism evidence="4 5">
    <name type="scientific">Folsomia candida</name>
    <name type="common">Springtail</name>
    <dbReference type="NCBI Taxonomy" id="158441"/>
    <lineage>
        <taxon>Eukaryota</taxon>
        <taxon>Metazoa</taxon>
        <taxon>Ecdysozoa</taxon>
        <taxon>Arthropoda</taxon>
        <taxon>Hexapoda</taxon>
        <taxon>Collembola</taxon>
        <taxon>Entomobryomorpha</taxon>
        <taxon>Isotomoidea</taxon>
        <taxon>Isotomidae</taxon>
        <taxon>Proisotominae</taxon>
        <taxon>Folsomia</taxon>
    </lineage>
</organism>
<dbReference type="OrthoDB" id="5978526at2759"/>
<keyword evidence="2" id="KW-0479">Metal-binding</keyword>
<dbReference type="OMA" id="GMARPIC"/>
<comment type="caution">
    <text evidence="4">The sequence shown here is derived from an EMBL/GenBank/DDBJ whole genome shotgun (WGS) entry which is preliminary data.</text>
</comment>
<gene>
    <name evidence="4" type="ORF">Fcan01_01722</name>
</gene>
<reference evidence="4 5" key="1">
    <citation type="submission" date="2015-12" db="EMBL/GenBank/DDBJ databases">
        <title>The genome of Folsomia candida.</title>
        <authorList>
            <person name="Faddeeva A."/>
            <person name="Derks M.F."/>
            <person name="Anvar Y."/>
            <person name="Smit S."/>
            <person name="Van Straalen N."/>
            <person name="Roelofs D."/>
        </authorList>
    </citation>
    <scope>NUCLEOTIDE SEQUENCE [LARGE SCALE GENOMIC DNA]</scope>
    <source>
        <strain evidence="4 5">VU population</strain>
        <tissue evidence="4">Whole body</tissue>
    </source>
</reference>
<evidence type="ECO:0000313" key="4">
    <source>
        <dbReference type="EMBL" id="OXA63629.1"/>
    </source>
</evidence>
<proteinExistence type="predicted"/>
<dbReference type="Proteomes" id="UP000198287">
    <property type="component" value="Unassembled WGS sequence"/>
</dbReference>
<feature type="domain" description="DDE Tnp4" evidence="3">
    <location>
        <begin position="63"/>
        <end position="166"/>
    </location>
</feature>
<keyword evidence="5" id="KW-1185">Reference proteome</keyword>
<evidence type="ECO:0000256" key="2">
    <source>
        <dbReference type="ARBA" id="ARBA00022723"/>
    </source>
</evidence>
<evidence type="ECO:0000256" key="1">
    <source>
        <dbReference type="ARBA" id="ARBA00001968"/>
    </source>
</evidence>
<dbReference type="EMBL" id="LNIX01000001">
    <property type="protein sequence ID" value="OXA63629.1"/>
    <property type="molecule type" value="Genomic_DNA"/>
</dbReference>
<dbReference type="GO" id="GO:0046872">
    <property type="term" value="F:metal ion binding"/>
    <property type="evidence" value="ECO:0007669"/>
    <property type="project" value="UniProtKB-KW"/>
</dbReference>
<evidence type="ECO:0000313" key="5">
    <source>
        <dbReference type="Proteomes" id="UP000198287"/>
    </source>
</evidence>